<evidence type="ECO:0000259" key="12">
    <source>
        <dbReference type="Pfam" id="PF03520"/>
    </source>
</evidence>
<keyword evidence="5" id="KW-0631">Potassium channel</keyword>
<feature type="compositionally biased region" description="Pro residues" evidence="11">
    <location>
        <begin position="169"/>
        <end position="179"/>
    </location>
</feature>
<evidence type="ECO:0000313" key="13">
    <source>
        <dbReference type="EMBL" id="KAL2088930.1"/>
    </source>
</evidence>
<evidence type="ECO:0000256" key="3">
    <source>
        <dbReference type="ARBA" id="ARBA00022475"/>
    </source>
</evidence>
<keyword evidence="3" id="KW-0472">Membrane</keyword>
<sequence length="196" mass="22056">MSPWSLLVQSQDQEALPWGTDGPVPMLRESHRVAIRVILRMKYFVAKKKFQQARKPYDVRDVIEQYSQGHLNVMVRIKEVQRRLDQSLGKLTLFQTSSERTKDKGTNTIGSRLHRMEDKITRMDQTLNRLADSLSLLLGQQTAQSRRGSRQDERLGIPPDSSSRGASPTPAPAPMPAPVPEQLSVPTASHSQDDSS</sequence>
<keyword evidence="7" id="KW-0630">Potassium</keyword>
<keyword evidence="4" id="KW-0633">Potassium transport</keyword>
<dbReference type="GO" id="GO:0034702">
    <property type="term" value="C:monoatomic ion channel complex"/>
    <property type="evidence" value="ECO:0007669"/>
    <property type="project" value="UniProtKB-KW"/>
</dbReference>
<proteinExistence type="predicted"/>
<feature type="region of interest" description="Disordered" evidence="11">
    <location>
        <begin position="140"/>
        <end position="196"/>
    </location>
</feature>
<comment type="caution">
    <text evidence="13">The sequence shown here is derived from an EMBL/GenBank/DDBJ whole genome shotgun (WGS) entry which is preliminary data.</text>
</comment>
<evidence type="ECO:0000256" key="9">
    <source>
        <dbReference type="ARBA" id="ARBA00023303"/>
    </source>
</evidence>
<dbReference type="GO" id="GO:0005267">
    <property type="term" value="F:potassium channel activity"/>
    <property type="evidence" value="ECO:0007669"/>
    <property type="project" value="UniProtKB-KW"/>
</dbReference>
<reference evidence="13 14" key="1">
    <citation type="submission" date="2024-09" db="EMBL/GenBank/DDBJ databases">
        <title>A chromosome-level genome assembly of Gray's grenadier anchovy, Coilia grayii.</title>
        <authorList>
            <person name="Fu Z."/>
        </authorList>
    </citation>
    <scope>NUCLEOTIDE SEQUENCE [LARGE SCALE GENOMIC DNA]</scope>
    <source>
        <strain evidence="13">G4</strain>
        <tissue evidence="13">Muscle</tissue>
    </source>
</reference>
<evidence type="ECO:0000256" key="6">
    <source>
        <dbReference type="ARBA" id="ARBA00022882"/>
    </source>
</evidence>
<dbReference type="Gene3D" id="6.10.140.1910">
    <property type="match status" value="1"/>
</dbReference>
<gene>
    <name evidence="13" type="ORF">ACEWY4_015829</name>
</gene>
<evidence type="ECO:0000256" key="7">
    <source>
        <dbReference type="ARBA" id="ARBA00022958"/>
    </source>
</evidence>
<dbReference type="AlphaFoldDB" id="A0ABD1JPP6"/>
<evidence type="ECO:0000256" key="4">
    <source>
        <dbReference type="ARBA" id="ARBA00022538"/>
    </source>
</evidence>
<dbReference type="PANTHER" id="PTHR47735">
    <property type="entry name" value="POTASSIUM VOLTAGE-GATED CHANNEL SUBFAMILY KQT MEMBER 4"/>
    <property type="match status" value="1"/>
</dbReference>
<evidence type="ECO:0000256" key="1">
    <source>
        <dbReference type="ARBA" id="ARBA00004651"/>
    </source>
</evidence>
<evidence type="ECO:0000313" key="14">
    <source>
        <dbReference type="Proteomes" id="UP001591681"/>
    </source>
</evidence>
<name>A0ABD1JPP6_9TELE</name>
<evidence type="ECO:0000256" key="8">
    <source>
        <dbReference type="ARBA" id="ARBA00023065"/>
    </source>
</evidence>
<dbReference type="EMBL" id="JBHFQA010000013">
    <property type="protein sequence ID" value="KAL2088930.1"/>
    <property type="molecule type" value="Genomic_DNA"/>
</dbReference>
<dbReference type="PRINTS" id="PR01460">
    <property type="entry name" value="KCNQ1CHANNEL"/>
</dbReference>
<evidence type="ECO:0000256" key="5">
    <source>
        <dbReference type="ARBA" id="ARBA00022826"/>
    </source>
</evidence>
<keyword evidence="6" id="KW-0851">Voltage-gated channel</keyword>
<evidence type="ECO:0000256" key="2">
    <source>
        <dbReference type="ARBA" id="ARBA00022448"/>
    </source>
</evidence>
<dbReference type="InterPro" id="IPR003937">
    <property type="entry name" value="K_chnl_volt-dep_KCNQ"/>
</dbReference>
<accession>A0ABD1JPP6</accession>
<comment type="subcellular location">
    <subcellularLocation>
        <location evidence="1">Cell membrane</location>
        <topology evidence="1">Multi-pass membrane protein</topology>
    </subcellularLocation>
</comment>
<evidence type="ECO:0000256" key="10">
    <source>
        <dbReference type="ARBA" id="ARBA00034430"/>
    </source>
</evidence>
<comment type="catalytic activity">
    <reaction evidence="10">
        <text>K(+)(in) = K(+)(out)</text>
        <dbReference type="Rhea" id="RHEA:29463"/>
        <dbReference type="ChEBI" id="CHEBI:29103"/>
    </reaction>
</comment>
<protein>
    <recommendedName>
        <fullName evidence="12">Potassium channel voltage dependent KCNQ C-terminal domain-containing protein</fullName>
    </recommendedName>
</protein>
<dbReference type="InterPro" id="IPR005827">
    <property type="entry name" value="K_chnl_volt-dep_KCQN1"/>
</dbReference>
<organism evidence="13 14">
    <name type="scientific">Coilia grayii</name>
    <name type="common">Gray's grenadier anchovy</name>
    <dbReference type="NCBI Taxonomy" id="363190"/>
    <lineage>
        <taxon>Eukaryota</taxon>
        <taxon>Metazoa</taxon>
        <taxon>Chordata</taxon>
        <taxon>Craniata</taxon>
        <taxon>Vertebrata</taxon>
        <taxon>Euteleostomi</taxon>
        <taxon>Actinopterygii</taxon>
        <taxon>Neopterygii</taxon>
        <taxon>Teleostei</taxon>
        <taxon>Clupei</taxon>
        <taxon>Clupeiformes</taxon>
        <taxon>Clupeoidei</taxon>
        <taxon>Engraulidae</taxon>
        <taxon>Coilinae</taxon>
        <taxon>Coilia</taxon>
    </lineage>
</organism>
<dbReference type="GO" id="GO:0005886">
    <property type="term" value="C:plasma membrane"/>
    <property type="evidence" value="ECO:0007669"/>
    <property type="project" value="UniProtKB-SubCell"/>
</dbReference>
<evidence type="ECO:0000256" key="11">
    <source>
        <dbReference type="SAM" id="MobiDB-lite"/>
    </source>
</evidence>
<dbReference type="Pfam" id="PF03520">
    <property type="entry name" value="KCNQ_channel"/>
    <property type="match status" value="1"/>
</dbReference>
<dbReference type="InterPro" id="IPR013821">
    <property type="entry name" value="K_chnl_volt-dep_KCNQ_C"/>
</dbReference>
<dbReference type="Proteomes" id="UP001591681">
    <property type="component" value="Unassembled WGS sequence"/>
</dbReference>
<dbReference type="PANTHER" id="PTHR47735:SF14">
    <property type="entry name" value="POTASSIUM VOLTAGE-GATED CHANNEL SUBFAMILY KQT MEMBER 1"/>
    <property type="match status" value="1"/>
</dbReference>
<keyword evidence="14" id="KW-1185">Reference proteome</keyword>
<keyword evidence="8" id="KW-0406">Ion transport</keyword>
<feature type="domain" description="Potassium channel voltage dependent KCNQ C-terminal" evidence="12">
    <location>
        <begin position="30"/>
        <end position="132"/>
    </location>
</feature>
<keyword evidence="2" id="KW-0813">Transport</keyword>
<keyword evidence="3" id="KW-1003">Cell membrane</keyword>
<keyword evidence="9" id="KW-0407">Ion channel</keyword>